<protein>
    <recommendedName>
        <fullName evidence="3">Transcription activator GCR1-like domain-containing protein</fullName>
    </recommendedName>
</protein>
<evidence type="ECO:0000313" key="4">
    <source>
        <dbReference type="EMBL" id="ODV96455.1"/>
    </source>
</evidence>
<keyword evidence="1" id="KW-0175">Coiled coil</keyword>
<reference evidence="5" key="1">
    <citation type="submission" date="2016-05" db="EMBL/GenBank/DDBJ databases">
        <title>Comparative genomics of biotechnologically important yeasts.</title>
        <authorList>
            <consortium name="DOE Joint Genome Institute"/>
            <person name="Riley R."/>
            <person name="Haridas S."/>
            <person name="Wolfe K.H."/>
            <person name="Lopes M.R."/>
            <person name="Hittinger C.T."/>
            <person name="Goker M."/>
            <person name="Salamov A."/>
            <person name="Wisecaver J."/>
            <person name="Long T.M."/>
            <person name="Aerts A.L."/>
            <person name="Barry K."/>
            <person name="Choi C."/>
            <person name="Clum A."/>
            <person name="Coughlan A.Y."/>
            <person name="Deshpande S."/>
            <person name="Douglass A.P."/>
            <person name="Hanson S.J."/>
            <person name="Klenk H.-P."/>
            <person name="Labutti K."/>
            <person name="Lapidus A."/>
            <person name="Lindquist E."/>
            <person name="Lipzen A."/>
            <person name="Meier-Kolthoff J.P."/>
            <person name="Ohm R.A."/>
            <person name="Otillar R.P."/>
            <person name="Pangilinan J."/>
            <person name="Peng Y."/>
            <person name="Rokas A."/>
            <person name="Rosa C.A."/>
            <person name="Scheuner C."/>
            <person name="Sibirny A.A."/>
            <person name="Slot J.C."/>
            <person name="Stielow J.B."/>
            <person name="Sun H."/>
            <person name="Kurtzman C.P."/>
            <person name="Blackwell M."/>
            <person name="Grigoriev I.V."/>
            <person name="Jeffries T.W."/>
        </authorList>
    </citation>
    <scope>NUCLEOTIDE SEQUENCE [LARGE SCALE GENOMIC DNA]</scope>
    <source>
        <strain evidence="5">NRRL Y-2460</strain>
    </source>
</reference>
<evidence type="ECO:0000313" key="5">
    <source>
        <dbReference type="Proteomes" id="UP000094236"/>
    </source>
</evidence>
<evidence type="ECO:0000259" key="3">
    <source>
        <dbReference type="Pfam" id="PF12550"/>
    </source>
</evidence>
<gene>
    <name evidence="4" type="ORF">PACTADRAFT_2748</name>
</gene>
<dbReference type="PANTHER" id="PTHR37784:SF4">
    <property type="entry name" value="TRANSCRIPTION FACTOR-LIKE PROTEIN EUC1"/>
    <property type="match status" value="1"/>
</dbReference>
<dbReference type="InterPro" id="IPR052146">
    <property type="entry name" value="HOT1"/>
</dbReference>
<dbReference type="GO" id="GO:0000981">
    <property type="term" value="F:DNA-binding transcription factor activity, RNA polymerase II-specific"/>
    <property type="evidence" value="ECO:0007669"/>
    <property type="project" value="TreeGrafter"/>
</dbReference>
<dbReference type="STRING" id="669874.A0A1E4TXG8"/>
<dbReference type="EMBL" id="KV454013">
    <property type="protein sequence ID" value="ODV96455.1"/>
    <property type="molecule type" value="Genomic_DNA"/>
</dbReference>
<feature type="coiled-coil region" evidence="1">
    <location>
        <begin position="102"/>
        <end position="164"/>
    </location>
</feature>
<feature type="region of interest" description="Disordered" evidence="2">
    <location>
        <begin position="238"/>
        <end position="285"/>
    </location>
</feature>
<dbReference type="AlphaFoldDB" id="A0A1E4TXG8"/>
<evidence type="ECO:0000256" key="2">
    <source>
        <dbReference type="SAM" id="MobiDB-lite"/>
    </source>
</evidence>
<dbReference type="InterPro" id="IPR022210">
    <property type="entry name" value="TF_GCR1-like"/>
</dbReference>
<dbReference type="Pfam" id="PF12550">
    <property type="entry name" value="GCR1_C"/>
    <property type="match status" value="1"/>
</dbReference>
<feature type="domain" description="Transcription activator GCR1-like" evidence="3">
    <location>
        <begin position="343"/>
        <end position="420"/>
    </location>
</feature>
<organism evidence="4 5">
    <name type="scientific">Pachysolen tannophilus NRRL Y-2460</name>
    <dbReference type="NCBI Taxonomy" id="669874"/>
    <lineage>
        <taxon>Eukaryota</taxon>
        <taxon>Fungi</taxon>
        <taxon>Dikarya</taxon>
        <taxon>Ascomycota</taxon>
        <taxon>Saccharomycotina</taxon>
        <taxon>Pichiomycetes</taxon>
        <taxon>Pachysolenaceae</taxon>
        <taxon>Pachysolen</taxon>
    </lineage>
</organism>
<feature type="compositionally biased region" description="Low complexity" evidence="2">
    <location>
        <begin position="266"/>
        <end position="276"/>
    </location>
</feature>
<accession>A0A1E4TXG8</accession>
<dbReference type="PANTHER" id="PTHR37784">
    <property type="entry name" value="PROTEIN MSN1"/>
    <property type="match status" value="1"/>
</dbReference>
<name>A0A1E4TXG8_PACTA</name>
<dbReference type="GO" id="GO:0000978">
    <property type="term" value="F:RNA polymerase II cis-regulatory region sequence-specific DNA binding"/>
    <property type="evidence" value="ECO:0007669"/>
    <property type="project" value="TreeGrafter"/>
</dbReference>
<keyword evidence="5" id="KW-1185">Reference proteome</keyword>
<sequence>MWHNNNPSSNSNRSPSRTSISFITNEQDTTTSSPPHEPNSGILEETDFASITLNDFIKILFNLGILNNNNNNNNNTDLSENFDSNDRLEHISECVNGVLEKINQMETDIHSTRIELDNSKNDIEIINSELLESKNFIRQSLEELKQTKYESNQLRVEVESFKKESSEKLSLIRTKLDLLLQVFTGSCTGSTNDNISQRQELGLQEEDRVEEIGHEKESQQQQQQQIDEELLNVPVVEGEGEGEGSSSSIYHPPHDEEEDNKEQQHRQAQQQAALAQELSETGVSASTRVEPIAQLSQQAQYTQYNQFTQQQPQQQLAQAVQAVQAVQASMGEIEQDTEEPYRYALLKQITSIRQIWDEYAYGLNGEPSIKSLQMKFKTKWRYPEDASTFKRRKRIYKAIEIAMMNGMTEEKAISELENHRLAKEGNYRRSLQWLCDNIPDKFKGV</sequence>
<proteinExistence type="predicted"/>
<evidence type="ECO:0000256" key="1">
    <source>
        <dbReference type="SAM" id="Coils"/>
    </source>
</evidence>
<dbReference type="OrthoDB" id="428577at2759"/>
<dbReference type="Proteomes" id="UP000094236">
    <property type="component" value="Unassembled WGS sequence"/>
</dbReference>
<dbReference type="GO" id="GO:0060963">
    <property type="term" value="P:positive regulation of ribosomal protein gene transcription by RNA polymerase II"/>
    <property type="evidence" value="ECO:0007669"/>
    <property type="project" value="TreeGrafter"/>
</dbReference>